<dbReference type="HOGENOM" id="CLU_102965_0_0_9"/>
<feature type="transmembrane region" description="Helical" evidence="6">
    <location>
        <begin position="12"/>
        <end position="34"/>
    </location>
</feature>
<dbReference type="AlphaFoldDB" id="C7XU99"/>
<organism evidence="8 9">
    <name type="scientific">Limosilactobacillus coleohominis 101-4-CHN</name>
    <dbReference type="NCBI Taxonomy" id="575594"/>
    <lineage>
        <taxon>Bacteria</taxon>
        <taxon>Bacillati</taxon>
        <taxon>Bacillota</taxon>
        <taxon>Bacilli</taxon>
        <taxon>Lactobacillales</taxon>
        <taxon>Lactobacillaceae</taxon>
        <taxon>Limosilactobacillus</taxon>
    </lineage>
</organism>
<keyword evidence="4 6" id="KW-1133">Transmembrane helix</keyword>
<dbReference type="EMBL" id="GG698802">
    <property type="protein sequence ID" value="EEU30860.1"/>
    <property type="molecule type" value="Genomic_DNA"/>
</dbReference>
<evidence type="ECO:0000256" key="3">
    <source>
        <dbReference type="ARBA" id="ARBA00022692"/>
    </source>
</evidence>
<comment type="similarity">
    <text evidence="6">Belongs to the TVP38/TMEM64 family.</text>
</comment>
<evidence type="ECO:0000256" key="4">
    <source>
        <dbReference type="ARBA" id="ARBA00022989"/>
    </source>
</evidence>
<gene>
    <name evidence="8" type="ORF">HMPREF0501_00265</name>
</gene>
<keyword evidence="3 6" id="KW-0812">Transmembrane</keyword>
<proteinExistence type="inferred from homology"/>
<feature type="transmembrane region" description="Helical" evidence="6">
    <location>
        <begin position="67"/>
        <end position="91"/>
    </location>
</feature>
<protein>
    <recommendedName>
        <fullName evidence="6">TVP38/TMEM64 family membrane protein</fullName>
    </recommendedName>
</protein>
<evidence type="ECO:0000256" key="2">
    <source>
        <dbReference type="ARBA" id="ARBA00022475"/>
    </source>
</evidence>
<dbReference type="Proteomes" id="UP000003987">
    <property type="component" value="Unassembled WGS sequence"/>
</dbReference>
<evidence type="ECO:0000259" key="7">
    <source>
        <dbReference type="Pfam" id="PF09335"/>
    </source>
</evidence>
<evidence type="ECO:0000256" key="5">
    <source>
        <dbReference type="ARBA" id="ARBA00023136"/>
    </source>
</evidence>
<comment type="subcellular location">
    <subcellularLocation>
        <location evidence="1 6">Cell membrane</location>
        <topology evidence="1 6">Multi-pass membrane protein</topology>
    </subcellularLocation>
</comment>
<dbReference type="InterPro" id="IPR032816">
    <property type="entry name" value="VTT_dom"/>
</dbReference>
<dbReference type="PANTHER" id="PTHR12677:SF59">
    <property type="entry name" value="GOLGI APPARATUS MEMBRANE PROTEIN TVP38-RELATED"/>
    <property type="match status" value="1"/>
</dbReference>
<evidence type="ECO:0000313" key="9">
    <source>
        <dbReference type="Proteomes" id="UP000003987"/>
    </source>
</evidence>
<dbReference type="GO" id="GO:0005886">
    <property type="term" value="C:plasma membrane"/>
    <property type="evidence" value="ECO:0007669"/>
    <property type="project" value="UniProtKB-SubCell"/>
</dbReference>
<sequence>MKANQEHHRPRYVSKTLLISIAIIFIVLALVGIYHDFKPELNLILHYNHHNQTKLLHLIRAHSYRDMGMLVVIIAMMNAIPGLSNSVVCIFTGVCYGPIVGLLINWIGNVTGNCLVAGLITHIHFSDKFKHSRSLKHLTDTKHPLIALTMGYMIPVIPSALVNYAVVQMKVSRQRFLAMVIIGMLPTSYLYAFGGDAIIKGDLKRIIAALLIIVVGLAIYKLIEYRRERQENITKN</sequence>
<evidence type="ECO:0000256" key="1">
    <source>
        <dbReference type="ARBA" id="ARBA00004651"/>
    </source>
</evidence>
<dbReference type="PANTHER" id="PTHR12677">
    <property type="entry name" value="GOLGI APPARATUS MEMBRANE PROTEIN TVP38-RELATED"/>
    <property type="match status" value="1"/>
</dbReference>
<dbReference type="RefSeq" id="WP_006916012.1">
    <property type="nucleotide sequence ID" value="NZ_GG698802.1"/>
</dbReference>
<feature type="transmembrane region" description="Helical" evidence="6">
    <location>
        <begin position="176"/>
        <end position="194"/>
    </location>
</feature>
<name>C7XU99_9LACO</name>
<feature type="transmembrane region" description="Helical" evidence="6">
    <location>
        <begin position="103"/>
        <end position="125"/>
    </location>
</feature>
<feature type="transmembrane region" description="Helical" evidence="6">
    <location>
        <begin position="145"/>
        <end position="164"/>
    </location>
</feature>
<reference evidence="8 9" key="1">
    <citation type="submission" date="2009-06" db="EMBL/GenBank/DDBJ databases">
        <title>The Genome Sequence of Lactobacillus coleohominis strain 101-4-CHN.</title>
        <authorList>
            <consortium name="The Broad Institute Genome Sequencing Platform"/>
            <person name="Ward D."/>
            <person name="Young S.K."/>
            <person name="Zeng Q."/>
            <person name="Koehrsen M."/>
            <person name="Alvarado L."/>
            <person name="Berlin A."/>
            <person name="Borenstein D."/>
            <person name="Chen Z."/>
            <person name="Engels R."/>
            <person name="Freedman E."/>
            <person name="Gellesch M."/>
            <person name="Goldberg J."/>
            <person name="Griggs A."/>
            <person name="Gujja S."/>
            <person name="Heiman D."/>
            <person name="Hepburn T."/>
            <person name="Howarth C."/>
            <person name="Jen D."/>
            <person name="Larson L."/>
            <person name="Lewis B."/>
            <person name="Mehta T."/>
            <person name="Park D."/>
            <person name="Pearson M."/>
            <person name="Roberts A."/>
            <person name="Saif S."/>
            <person name="Shea T."/>
            <person name="Shenoy N."/>
            <person name="Sisk P."/>
            <person name="Stolte C."/>
            <person name="Sykes S."/>
            <person name="Walk T."/>
            <person name="White J."/>
            <person name="Yandava C."/>
            <person name="Liu Y."/>
            <person name="Xu Q."/>
            <person name="Lander E."/>
            <person name="Nusbaum C."/>
            <person name="Galagan J."/>
            <person name="Birren B."/>
        </authorList>
    </citation>
    <scope>NUCLEOTIDE SEQUENCE [LARGE SCALE GENOMIC DNA]</scope>
    <source>
        <strain evidence="8 9">101-4-CHN</strain>
    </source>
</reference>
<keyword evidence="2 6" id="KW-1003">Cell membrane</keyword>
<dbReference type="InterPro" id="IPR015414">
    <property type="entry name" value="TMEM64"/>
</dbReference>
<dbReference type="OrthoDB" id="2360723at2"/>
<feature type="transmembrane region" description="Helical" evidence="6">
    <location>
        <begin position="206"/>
        <end position="223"/>
    </location>
</feature>
<dbReference type="STRING" id="575594.HMPREF0501_00265"/>
<accession>C7XU99</accession>
<keyword evidence="9" id="KW-1185">Reference proteome</keyword>
<feature type="domain" description="VTT" evidence="7">
    <location>
        <begin position="85"/>
        <end position="196"/>
    </location>
</feature>
<evidence type="ECO:0000313" key="8">
    <source>
        <dbReference type="EMBL" id="EEU30860.1"/>
    </source>
</evidence>
<dbReference type="eggNOG" id="COG0398">
    <property type="taxonomic scope" value="Bacteria"/>
</dbReference>
<dbReference type="Pfam" id="PF09335">
    <property type="entry name" value="VTT_dom"/>
    <property type="match status" value="1"/>
</dbReference>
<evidence type="ECO:0000256" key="6">
    <source>
        <dbReference type="RuleBase" id="RU366058"/>
    </source>
</evidence>
<keyword evidence="5 6" id="KW-0472">Membrane</keyword>